<protein>
    <recommendedName>
        <fullName evidence="6">Hydrophobic seed protein domain-containing protein</fullName>
    </recommendedName>
</protein>
<dbReference type="GO" id="GO:0008289">
    <property type="term" value="F:lipid binding"/>
    <property type="evidence" value="ECO:0007669"/>
    <property type="project" value="UniProtKB-KW"/>
</dbReference>
<evidence type="ECO:0000256" key="5">
    <source>
        <dbReference type="SAM" id="SignalP"/>
    </source>
</evidence>
<dbReference type="Pfam" id="PF14547">
    <property type="entry name" value="Hydrophob_seed"/>
    <property type="match status" value="1"/>
</dbReference>
<comment type="similarity">
    <text evidence="2">Belongs to the plant LTP family. PEARLI1 subfamily.</text>
</comment>
<proteinExistence type="inferred from homology"/>
<evidence type="ECO:0000256" key="4">
    <source>
        <dbReference type="ARBA" id="ARBA00023121"/>
    </source>
</evidence>
<dbReference type="Gene3D" id="1.10.110.10">
    <property type="entry name" value="Plant lipid-transfer and hydrophobic proteins"/>
    <property type="match status" value="1"/>
</dbReference>
<accession>A0A2P5F5C8</accession>
<organism evidence="7 8">
    <name type="scientific">Trema orientale</name>
    <name type="common">Charcoal tree</name>
    <name type="synonym">Celtis orientalis</name>
    <dbReference type="NCBI Taxonomy" id="63057"/>
    <lineage>
        <taxon>Eukaryota</taxon>
        <taxon>Viridiplantae</taxon>
        <taxon>Streptophyta</taxon>
        <taxon>Embryophyta</taxon>
        <taxon>Tracheophyta</taxon>
        <taxon>Spermatophyta</taxon>
        <taxon>Magnoliopsida</taxon>
        <taxon>eudicotyledons</taxon>
        <taxon>Gunneridae</taxon>
        <taxon>Pentapetalae</taxon>
        <taxon>rosids</taxon>
        <taxon>fabids</taxon>
        <taxon>Rosales</taxon>
        <taxon>Cannabaceae</taxon>
        <taxon>Trema</taxon>
    </lineage>
</organism>
<dbReference type="AlphaFoldDB" id="A0A2P5F5C8"/>
<keyword evidence="4" id="KW-0446">Lipid-binding</keyword>
<dbReference type="InParanoid" id="A0A2P5F5C8"/>
<evidence type="ECO:0000313" key="7">
    <source>
        <dbReference type="EMBL" id="PON92995.1"/>
    </source>
</evidence>
<evidence type="ECO:0000256" key="1">
    <source>
        <dbReference type="ARBA" id="ARBA00003211"/>
    </source>
</evidence>
<reference evidence="8" key="1">
    <citation type="submission" date="2016-06" db="EMBL/GenBank/DDBJ databases">
        <title>Parallel loss of symbiosis genes in relatives of nitrogen-fixing non-legume Parasponia.</title>
        <authorList>
            <person name="Van Velzen R."/>
            <person name="Holmer R."/>
            <person name="Bu F."/>
            <person name="Rutten L."/>
            <person name="Van Zeijl A."/>
            <person name="Liu W."/>
            <person name="Santuari L."/>
            <person name="Cao Q."/>
            <person name="Sharma T."/>
            <person name="Shen D."/>
            <person name="Roswanjaya Y."/>
            <person name="Wardhani T."/>
            <person name="Kalhor M.S."/>
            <person name="Jansen J."/>
            <person name="Van den Hoogen J."/>
            <person name="Gungor B."/>
            <person name="Hartog M."/>
            <person name="Hontelez J."/>
            <person name="Verver J."/>
            <person name="Yang W.-C."/>
            <person name="Schijlen E."/>
            <person name="Repin R."/>
            <person name="Schilthuizen M."/>
            <person name="Schranz E."/>
            <person name="Heidstra R."/>
            <person name="Miyata K."/>
            <person name="Fedorova E."/>
            <person name="Kohlen W."/>
            <person name="Bisseling T."/>
            <person name="Smit S."/>
            <person name="Geurts R."/>
        </authorList>
    </citation>
    <scope>NUCLEOTIDE SEQUENCE [LARGE SCALE GENOMIC DNA]</scope>
    <source>
        <strain evidence="8">cv. RG33-2</strain>
    </source>
</reference>
<dbReference type="Proteomes" id="UP000237000">
    <property type="component" value="Unassembled WGS sequence"/>
</dbReference>
<dbReference type="InterPro" id="IPR027923">
    <property type="entry name" value="Hydrophob_seed_dom"/>
</dbReference>
<dbReference type="OrthoDB" id="1198061at2759"/>
<evidence type="ECO:0000256" key="2">
    <source>
        <dbReference type="ARBA" id="ARBA00008965"/>
    </source>
</evidence>
<keyword evidence="3" id="KW-0813">Transport</keyword>
<feature type="signal peptide" evidence="5">
    <location>
        <begin position="1"/>
        <end position="25"/>
    </location>
</feature>
<evidence type="ECO:0000256" key="3">
    <source>
        <dbReference type="ARBA" id="ARBA00022448"/>
    </source>
</evidence>
<feature type="chain" id="PRO_5015200094" description="Hydrophobic seed protein domain-containing protein" evidence="5">
    <location>
        <begin position="26"/>
        <end position="180"/>
    </location>
</feature>
<dbReference type="InterPro" id="IPR036312">
    <property type="entry name" value="Bifun_inhib/LTP/seed_sf"/>
</dbReference>
<evidence type="ECO:0000313" key="8">
    <source>
        <dbReference type="Proteomes" id="UP000237000"/>
    </source>
</evidence>
<feature type="domain" description="Hydrophobic seed protein" evidence="6">
    <location>
        <begin position="115"/>
        <end position="179"/>
    </location>
</feature>
<dbReference type="EMBL" id="JXTC01000061">
    <property type="protein sequence ID" value="PON92995.1"/>
    <property type="molecule type" value="Genomic_DNA"/>
</dbReference>
<keyword evidence="5" id="KW-0732">Signal</keyword>
<comment type="function">
    <text evidence="1">Plant non-specific lipid-transfer proteins transfer phospholipids as well as galactolipids across membranes. May play a role in wax or cutin deposition in the cell walls of expanding epidermal cells and certain secretory tissues.</text>
</comment>
<name>A0A2P5F5C8_TREOI</name>
<comment type="caution">
    <text evidence="7">The sequence shown here is derived from an EMBL/GenBank/DDBJ whole genome shotgun (WGS) entry which is preliminary data.</text>
</comment>
<gene>
    <name evidence="7" type="ORF">TorRG33x02_112740</name>
</gene>
<sequence length="180" mass="19573">MASKAQVCIALLLSLNLVFFGMVSSHCTRNEYFHSEAKKCPTAGIDLDELLACNSDLLNADLLRNSLPGTDLSNTDLLNNLELLNSLLQGNDLSNIDLLKGHKGIKDLYLNYAFKKTRCCKVIKDLAPVGIKVPACLCKTLKDITSGLLSRIDLAEEDTVLETLFGKCGAGHVYGLICPE</sequence>
<keyword evidence="8" id="KW-1185">Reference proteome</keyword>
<evidence type="ECO:0000259" key="6">
    <source>
        <dbReference type="Pfam" id="PF14547"/>
    </source>
</evidence>